<feature type="coiled-coil region" evidence="1">
    <location>
        <begin position="212"/>
        <end position="248"/>
    </location>
</feature>
<gene>
    <name evidence="3" type="ORF">BLA29_008966</name>
</gene>
<evidence type="ECO:0000313" key="4">
    <source>
        <dbReference type="Proteomes" id="UP000194236"/>
    </source>
</evidence>
<dbReference type="PANTHER" id="PTHR14490">
    <property type="entry name" value="ZINC FINGER, ZZ TYPE"/>
    <property type="match status" value="1"/>
</dbReference>
<proteinExistence type="predicted"/>
<keyword evidence="1" id="KW-0175">Coiled coil</keyword>
<comment type="caution">
    <text evidence="3">The sequence shown here is derived from an EMBL/GenBank/DDBJ whole genome shotgun (WGS) entry which is preliminary data.</text>
</comment>
<dbReference type="GO" id="GO:0005730">
    <property type="term" value="C:nucleolus"/>
    <property type="evidence" value="ECO:0007669"/>
    <property type="project" value="TreeGrafter"/>
</dbReference>
<dbReference type="PANTHER" id="PTHR14490:SF5">
    <property type="entry name" value="PROTEIN KRI1 HOMOLOG"/>
    <property type="match status" value="1"/>
</dbReference>
<feature type="non-terminal residue" evidence="3">
    <location>
        <position position="1"/>
    </location>
</feature>
<dbReference type="Pfam" id="PF05178">
    <property type="entry name" value="Kri1"/>
    <property type="match status" value="1"/>
</dbReference>
<name>A0A1Y3APE4_EURMA</name>
<feature type="region of interest" description="Disordered" evidence="2">
    <location>
        <begin position="1"/>
        <end position="58"/>
    </location>
</feature>
<dbReference type="OrthoDB" id="10252032at2759"/>
<keyword evidence="4" id="KW-1185">Reference proteome</keyword>
<evidence type="ECO:0000313" key="3">
    <source>
        <dbReference type="EMBL" id="OTF70309.1"/>
    </source>
</evidence>
<dbReference type="InterPro" id="IPR018034">
    <property type="entry name" value="Kri1"/>
</dbReference>
<reference evidence="3 4" key="1">
    <citation type="submission" date="2017-03" db="EMBL/GenBank/DDBJ databases">
        <title>Genome Survey of Euroglyphus maynei.</title>
        <authorList>
            <person name="Arlian L.G."/>
            <person name="Morgan M.S."/>
            <person name="Rider S.D."/>
        </authorList>
    </citation>
    <scope>NUCLEOTIDE SEQUENCE [LARGE SCALE GENOMIC DNA]</scope>
    <source>
        <strain evidence="3">Arlian Lab</strain>
        <tissue evidence="3">Whole body</tissue>
    </source>
</reference>
<dbReference type="AlphaFoldDB" id="A0A1Y3APE4"/>
<feature type="non-terminal residue" evidence="3">
    <location>
        <position position="298"/>
    </location>
</feature>
<feature type="compositionally biased region" description="Basic and acidic residues" evidence="2">
    <location>
        <begin position="10"/>
        <end position="39"/>
    </location>
</feature>
<dbReference type="GO" id="GO:0030686">
    <property type="term" value="C:90S preribosome"/>
    <property type="evidence" value="ECO:0007669"/>
    <property type="project" value="TreeGrafter"/>
</dbReference>
<sequence length="298" mass="35618">DEDKDDDDESKTNAKQQKDEKLTLQKYHEKLIKEKKGITEEDETMLNNNNHDDQQQQPEGYYEELYNIRKDIKDIFKEKCDQNEGDDLFSIKDSDKTIAGKESKPKSTIPEFWSDDQKLDEDEKFLKQYVLNRGYVPIKLDSNDRLDRYKNVDSHFKVVDQDQNSPQKKTSVVENIRQNFDVPKFHYEEPDATIIKRYPRNIESIRDTSANVVNEKKSKRAEIRERKKLEKQQELKRLRKMKREEIERKIETLKSISGNDRIDLKDIDLNVIIDDENDFDGEKYDEKMKLLFGDDYYN</sequence>
<evidence type="ECO:0000256" key="2">
    <source>
        <dbReference type="SAM" id="MobiDB-lite"/>
    </source>
</evidence>
<protein>
    <submittedName>
        <fullName evidence="3">KRI1-like protein</fullName>
    </submittedName>
</protein>
<accession>A0A1Y3APE4</accession>
<organism evidence="3 4">
    <name type="scientific">Euroglyphus maynei</name>
    <name type="common">Mayne's house dust mite</name>
    <dbReference type="NCBI Taxonomy" id="6958"/>
    <lineage>
        <taxon>Eukaryota</taxon>
        <taxon>Metazoa</taxon>
        <taxon>Ecdysozoa</taxon>
        <taxon>Arthropoda</taxon>
        <taxon>Chelicerata</taxon>
        <taxon>Arachnida</taxon>
        <taxon>Acari</taxon>
        <taxon>Acariformes</taxon>
        <taxon>Sarcoptiformes</taxon>
        <taxon>Astigmata</taxon>
        <taxon>Psoroptidia</taxon>
        <taxon>Analgoidea</taxon>
        <taxon>Pyroglyphidae</taxon>
        <taxon>Pyroglyphinae</taxon>
        <taxon>Euroglyphus</taxon>
    </lineage>
</organism>
<dbReference type="Proteomes" id="UP000194236">
    <property type="component" value="Unassembled WGS sequence"/>
</dbReference>
<dbReference type="EMBL" id="MUJZ01066297">
    <property type="protein sequence ID" value="OTF70309.1"/>
    <property type="molecule type" value="Genomic_DNA"/>
</dbReference>
<dbReference type="GO" id="GO:0000447">
    <property type="term" value="P:endonucleolytic cleavage in ITS1 to separate SSU-rRNA from 5.8S rRNA and LSU-rRNA from tricistronic rRNA transcript (SSU-rRNA, 5.8S rRNA, LSU-rRNA)"/>
    <property type="evidence" value="ECO:0007669"/>
    <property type="project" value="TreeGrafter"/>
</dbReference>
<evidence type="ECO:0000256" key="1">
    <source>
        <dbReference type="SAM" id="Coils"/>
    </source>
</evidence>